<sequence>MLRDVTTCLETVGQVNPLNKVYKLVKDLDYFPLAALLLTQNALSQLTYDQYVFNLTRSRKDLLIDGPHFIIGLCTIFKQFHYSHYKKYVHYLIHFVKVALSASKDIQLQKRQIDNDAITTMTFLEELIKFDGTSREIVTQNIGSFIFDYYKPPATAGMITNQ</sequence>
<gene>
    <name evidence="2" type="ORF">FGO68_gene3106</name>
</gene>
<dbReference type="GO" id="GO:0030041">
    <property type="term" value="P:actin filament polymerization"/>
    <property type="evidence" value="ECO:0007669"/>
    <property type="project" value="TreeGrafter"/>
</dbReference>
<dbReference type="GO" id="GO:0007032">
    <property type="term" value="P:endosome organization"/>
    <property type="evidence" value="ECO:0007669"/>
    <property type="project" value="TreeGrafter"/>
</dbReference>
<dbReference type="Pfam" id="PF10266">
    <property type="entry name" value="Strumpellin"/>
    <property type="match status" value="1"/>
</dbReference>
<dbReference type="PANTHER" id="PTHR15691">
    <property type="entry name" value="WASH COMPLEX SUBUNIT 5"/>
    <property type="match status" value="1"/>
</dbReference>
<dbReference type="Proteomes" id="UP000785679">
    <property type="component" value="Unassembled WGS sequence"/>
</dbReference>
<comment type="caution">
    <text evidence="2">The sequence shown here is derived from an EMBL/GenBank/DDBJ whole genome shotgun (WGS) entry which is preliminary data.</text>
</comment>
<keyword evidence="3" id="KW-1185">Reference proteome</keyword>
<dbReference type="GO" id="GO:0140285">
    <property type="term" value="P:endosome fission"/>
    <property type="evidence" value="ECO:0007669"/>
    <property type="project" value="TreeGrafter"/>
</dbReference>
<evidence type="ECO:0000313" key="3">
    <source>
        <dbReference type="Proteomes" id="UP000785679"/>
    </source>
</evidence>
<proteinExistence type="inferred from homology"/>
<dbReference type="OrthoDB" id="565118at2759"/>
<comment type="similarity">
    <text evidence="1">Belongs to the strumpellin family.</text>
</comment>
<evidence type="ECO:0000256" key="1">
    <source>
        <dbReference type="ARBA" id="ARBA00006224"/>
    </source>
</evidence>
<evidence type="ECO:0000313" key="2">
    <source>
        <dbReference type="EMBL" id="TNV72026.1"/>
    </source>
</evidence>
<name>A0A8J8NC65_HALGN</name>
<dbReference type="EMBL" id="RRYP01024837">
    <property type="protein sequence ID" value="TNV72026.1"/>
    <property type="molecule type" value="Genomic_DNA"/>
</dbReference>
<dbReference type="GO" id="GO:0051125">
    <property type="term" value="P:regulation of actin nucleation"/>
    <property type="evidence" value="ECO:0007669"/>
    <property type="project" value="TreeGrafter"/>
</dbReference>
<organism evidence="2 3">
    <name type="scientific">Halteria grandinella</name>
    <dbReference type="NCBI Taxonomy" id="5974"/>
    <lineage>
        <taxon>Eukaryota</taxon>
        <taxon>Sar</taxon>
        <taxon>Alveolata</taxon>
        <taxon>Ciliophora</taxon>
        <taxon>Intramacronucleata</taxon>
        <taxon>Spirotrichea</taxon>
        <taxon>Stichotrichia</taxon>
        <taxon>Sporadotrichida</taxon>
        <taxon>Halteriidae</taxon>
        <taxon>Halteria</taxon>
    </lineage>
</organism>
<reference evidence="2" key="1">
    <citation type="submission" date="2019-06" db="EMBL/GenBank/DDBJ databases">
        <authorList>
            <person name="Zheng W."/>
        </authorList>
    </citation>
    <scope>NUCLEOTIDE SEQUENCE</scope>
    <source>
        <strain evidence="2">QDHG01</strain>
    </source>
</reference>
<dbReference type="GO" id="GO:0005768">
    <property type="term" value="C:endosome"/>
    <property type="evidence" value="ECO:0007669"/>
    <property type="project" value="TreeGrafter"/>
</dbReference>
<dbReference type="PANTHER" id="PTHR15691:SF6">
    <property type="entry name" value="WASH COMPLEX SUBUNIT 5"/>
    <property type="match status" value="1"/>
</dbReference>
<dbReference type="InterPro" id="IPR019393">
    <property type="entry name" value="WASH_strumpellin"/>
</dbReference>
<accession>A0A8J8NC65</accession>
<dbReference type="AlphaFoldDB" id="A0A8J8NC65"/>
<dbReference type="GO" id="GO:0071203">
    <property type="term" value="C:WASH complex"/>
    <property type="evidence" value="ECO:0007669"/>
    <property type="project" value="InterPro"/>
</dbReference>
<protein>
    <submittedName>
        <fullName evidence="2">Uncharacterized protein</fullName>
    </submittedName>
</protein>